<reference evidence="1" key="2">
    <citation type="journal article" date="2015" name="Fish Shellfish Immunol.">
        <title>Early steps in the European eel (Anguilla anguilla)-Vibrio vulnificus interaction in the gills: Role of the RtxA13 toxin.</title>
        <authorList>
            <person name="Callol A."/>
            <person name="Pajuelo D."/>
            <person name="Ebbesson L."/>
            <person name="Teles M."/>
            <person name="MacKenzie S."/>
            <person name="Amaro C."/>
        </authorList>
    </citation>
    <scope>NUCLEOTIDE SEQUENCE</scope>
</reference>
<name>A0A0E9VFS0_ANGAN</name>
<reference evidence="1" key="1">
    <citation type="submission" date="2014-11" db="EMBL/GenBank/DDBJ databases">
        <authorList>
            <person name="Amaro Gonzalez C."/>
        </authorList>
    </citation>
    <scope>NUCLEOTIDE SEQUENCE</scope>
</reference>
<protein>
    <submittedName>
        <fullName evidence="1">Uncharacterized protein</fullName>
    </submittedName>
</protein>
<evidence type="ECO:0000313" key="1">
    <source>
        <dbReference type="EMBL" id="JAH76927.1"/>
    </source>
</evidence>
<proteinExistence type="predicted"/>
<dbReference type="AlphaFoldDB" id="A0A0E9VFS0"/>
<dbReference type="EMBL" id="GBXM01031650">
    <property type="protein sequence ID" value="JAH76927.1"/>
    <property type="molecule type" value="Transcribed_RNA"/>
</dbReference>
<organism evidence="1">
    <name type="scientific">Anguilla anguilla</name>
    <name type="common">European freshwater eel</name>
    <name type="synonym">Muraena anguilla</name>
    <dbReference type="NCBI Taxonomy" id="7936"/>
    <lineage>
        <taxon>Eukaryota</taxon>
        <taxon>Metazoa</taxon>
        <taxon>Chordata</taxon>
        <taxon>Craniata</taxon>
        <taxon>Vertebrata</taxon>
        <taxon>Euteleostomi</taxon>
        <taxon>Actinopterygii</taxon>
        <taxon>Neopterygii</taxon>
        <taxon>Teleostei</taxon>
        <taxon>Anguilliformes</taxon>
        <taxon>Anguillidae</taxon>
        <taxon>Anguilla</taxon>
    </lineage>
</organism>
<sequence length="43" mass="5049">MYNLQFCLSQGLTPYHCYERISNGASVFIPVANFIFWHDRIPV</sequence>
<accession>A0A0E9VFS0</accession>